<keyword evidence="5" id="KW-1185">Reference proteome</keyword>
<dbReference type="CDD" id="cd03587">
    <property type="entry name" value="SOCS"/>
    <property type="match status" value="1"/>
</dbReference>
<evidence type="ECO:0000256" key="3">
    <source>
        <dbReference type="PROSITE-ProRule" id="PRU00023"/>
    </source>
</evidence>
<dbReference type="SMART" id="SM00248">
    <property type="entry name" value="ANK"/>
    <property type="match status" value="4"/>
</dbReference>
<dbReference type="RefSeq" id="XP_002741612.1">
    <property type="nucleotide sequence ID" value="XM_002741566.2"/>
</dbReference>
<dbReference type="Gene3D" id="1.10.750.20">
    <property type="entry name" value="SOCS box"/>
    <property type="match status" value="1"/>
</dbReference>
<dbReference type="GeneID" id="100372700"/>
<dbReference type="InterPro" id="IPR036036">
    <property type="entry name" value="SOCS_box-like_dom_sf"/>
</dbReference>
<dbReference type="SUPFAM" id="SSF48403">
    <property type="entry name" value="Ankyrin repeat"/>
    <property type="match status" value="1"/>
</dbReference>
<evidence type="ECO:0000313" key="6">
    <source>
        <dbReference type="RefSeq" id="XP_002741612.1"/>
    </source>
</evidence>
<keyword evidence="2 3" id="KW-0040">ANK repeat</keyword>
<accession>A0ABM0H0P8</accession>
<dbReference type="SMART" id="SM00969">
    <property type="entry name" value="SOCS_box"/>
    <property type="match status" value="1"/>
</dbReference>
<gene>
    <name evidence="6" type="primary">LOC100372700</name>
</gene>
<dbReference type="PROSITE" id="PS50225">
    <property type="entry name" value="SOCS"/>
    <property type="match status" value="1"/>
</dbReference>
<keyword evidence="1" id="KW-0677">Repeat</keyword>
<dbReference type="SUPFAM" id="SSF158235">
    <property type="entry name" value="SOCS box-like"/>
    <property type="match status" value="1"/>
</dbReference>
<protein>
    <submittedName>
        <fullName evidence="6">Serine/threonine-protein phosphatase 6 regulatory ankyrin repeat subunit A-like</fullName>
    </submittedName>
</protein>
<evidence type="ECO:0000256" key="1">
    <source>
        <dbReference type="ARBA" id="ARBA00022737"/>
    </source>
</evidence>
<dbReference type="PROSITE" id="PS50088">
    <property type="entry name" value="ANK_REPEAT"/>
    <property type="match status" value="2"/>
</dbReference>
<dbReference type="PANTHER" id="PTHR24198:SF165">
    <property type="entry name" value="ANKYRIN REPEAT-CONTAINING PROTEIN-RELATED"/>
    <property type="match status" value="1"/>
</dbReference>
<feature type="repeat" description="ANK" evidence="3">
    <location>
        <begin position="133"/>
        <end position="165"/>
    </location>
</feature>
<dbReference type="Pfam" id="PF07525">
    <property type="entry name" value="SOCS_box"/>
    <property type="match status" value="1"/>
</dbReference>
<dbReference type="InterPro" id="IPR001496">
    <property type="entry name" value="SOCS_box"/>
</dbReference>
<feature type="domain" description="SOCS box" evidence="4">
    <location>
        <begin position="186"/>
        <end position="233"/>
    </location>
</feature>
<name>A0ABM0H0P8_SACKO</name>
<dbReference type="InterPro" id="IPR002110">
    <property type="entry name" value="Ankyrin_rpt"/>
</dbReference>
<dbReference type="PROSITE" id="PS50297">
    <property type="entry name" value="ANK_REP_REGION"/>
    <property type="match status" value="2"/>
</dbReference>
<evidence type="ECO:0000313" key="5">
    <source>
        <dbReference type="Proteomes" id="UP000694865"/>
    </source>
</evidence>
<dbReference type="InterPro" id="IPR036770">
    <property type="entry name" value="Ankyrin_rpt-contain_sf"/>
</dbReference>
<organism evidence="5 6">
    <name type="scientific">Saccoglossus kowalevskii</name>
    <name type="common">Acorn worm</name>
    <dbReference type="NCBI Taxonomy" id="10224"/>
    <lineage>
        <taxon>Eukaryota</taxon>
        <taxon>Metazoa</taxon>
        <taxon>Hemichordata</taxon>
        <taxon>Enteropneusta</taxon>
        <taxon>Harrimaniidae</taxon>
        <taxon>Saccoglossus</taxon>
    </lineage>
</organism>
<evidence type="ECO:0000259" key="4">
    <source>
        <dbReference type="PROSITE" id="PS50225"/>
    </source>
</evidence>
<proteinExistence type="predicted"/>
<reference evidence="6" key="1">
    <citation type="submission" date="2025-08" db="UniProtKB">
        <authorList>
            <consortium name="RefSeq"/>
        </authorList>
    </citation>
    <scope>IDENTIFICATION</scope>
    <source>
        <tissue evidence="6">Testes</tissue>
    </source>
</reference>
<dbReference type="Pfam" id="PF00023">
    <property type="entry name" value="Ank"/>
    <property type="match status" value="2"/>
</dbReference>
<dbReference type="PRINTS" id="PR01415">
    <property type="entry name" value="ANKYRIN"/>
</dbReference>
<dbReference type="Pfam" id="PF12796">
    <property type="entry name" value="Ank_2"/>
    <property type="match status" value="1"/>
</dbReference>
<dbReference type="Proteomes" id="UP000694865">
    <property type="component" value="Unplaced"/>
</dbReference>
<feature type="repeat" description="ANK" evidence="3">
    <location>
        <begin position="68"/>
        <end position="100"/>
    </location>
</feature>
<dbReference type="PANTHER" id="PTHR24198">
    <property type="entry name" value="ANKYRIN REPEAT AND PROTEIN KINASE DOMAIN-CONTAINING PROTEIN"/>
    <property type="match status" value="1"/>
</dbReference>
<evidence type="ECO:0000256" key="2">
    <source>
        <dbReference type="ARBA" id="ARBA00023043"/>
    </source>
</evidence>
<dbReference type="Gene3D" id="1.25.40.20">
    <property type="entry name" value="Ankyrin repeat-containing domain"/>
    <property type="match status" value="1"/>
</dbReference>
<sequence length="237" mass="27306">MGTRHSVSWFDWRTAKTRQSSNYKHKSTPNYNHNWTELHYAASQGNLEKLQELLSIQGKQNIDRQDYYGKTPLYWSAYKGHKDCIEELLKHGADVNSQCKHGSTPLHAVSGLYPDSTLLLIKKGADIDIEDNWGVTPMYLAACSGQIDCIRILVLSGANMTYRNMKTGAIPKQLAEHYEFLQWLKLQSQNARSLKELCRKCIRKTLGYRHIHEVGTLDIPSCLQHYLLLEEINWNIK</sequence>